<proteinExistence type="predicted"/>
<keyword evidence="1" id="KW-0175">Coiled coil</keyword>
<name>A0A8S5QTM2_9VIRU</name>
<dbReference type="EMBL" id="BK015736">
    <property type="protein sequence ID" value="DAE22647.1"/>
    <property type="molecule type" value="Genomic_DNA"/>
</dbReference>
<organism evidence="2">
    <name type="scientific">Phage sp. ctfRs3</name>
    <dbReference type="NCBI Taxonomy" id="2826751"/>
    <lineage>
        <taxon>Viruses</taxon>
    </lineage>
</organism>
<evidence type="ECO:0000313" key="2">
    <source>
        <dbReference type="EMBL" id="DAE22647.1"/>
    </source>
</evidence>
<feature type="coiled-coil region" evidence="1">
    <location>
        <begin position="273"/>
        <end position="330"/>
    </location>
</feature>
<sequence length="1096" mass="118757">MADGASVGVISLDLVIKNKVQEQLDKISASIQNGFSKPVEQAEKAVENAMDKTTKAVDEGFGSASEIAQKSMQEATAKVVAGLDKANEHIKNTTDQIENIKPKVVQIHYNPEYDPAKIEAEVDDIAQQITAKADEAAKTATESFGDFEIPESEFERLNLQLENATEKMSLLQAKYKELNGQLADTDDSGIDKLIEKLNSVEAQMIRQQAVIDKTKAKIGDLSNAQALDTEAIAATAVAEAEQAASSAAEKLRTEALSAAAKISEDFKTAADPLERLKQKFEINQNAIERTEAEIIRLQTKLATTDDAMESEKLSNKIEQLKSQLIGLYDTSDKLSAKIKESGKSFSVISSAVKRAASLVKTTLVGSFKAMKSVGSKAVETVKAKFSKLTSVIHGSSKPLSRLTNSLKRAAKSVFLMAGAYAIFRGLKSLVSNAVSGNEEFAKSLNEIKANLTIAFTPIMNTVMPYLNTLMTGVATATKTVAAFISELFGTTYQKSLQATKQAQKSAEKIKKTQDTYLADFDVVRVAPDQSKSDTDSSEGGIDYSAINGDNVQLPDWAKRMKDAIKSGDWAGVGSLVAEKVNGAFAYINWDGIQKKLNGFVDKLTDGLNSFINGVDWTGLGDSFGGGINTIFGAGYRFMKKFDWAGFGKGTADFLNGGIKKTNWSLIGKTLASKWQAIIDYLYSFVTTFDWSGFGSSIGTSVNGWFDEIDWGKAGTTISEGVKGLLDTAINFLQTVNWQGIGEKLWTFISTIDWSGIATKLFKAIGSAIGGAISVLWGFIKDAVFSIRDYFTEKIQDCGGNIVEGLFTGIVDAFKGIGTWLYDHVLTPFIEGFKNCFGIHSPSKVMAEMGGYIIQGLYNAVSEGIAKIKEIFTKLLNAVKGVFKGIGKWFKKTFSDAFGGVKTILNGIIMFVKSIFTGNWKKAWQGVKKIFKGVWDTLYSVVKAPINLIIGAVNKMTSAIESAVNWIIDGINSLSFDVPDWVPGIGGETFGFDLDTISIPEIPKLATGGLATAPTLAMVGDNRNAKADPEVISPLSKLQGMLDNGKLDEVLRVLNAILDWLKAYDPVFFGTVDSKVLFKCMQDSNNQYKRKTGVSAF</sequence>
<feature type="coiled-coil region" evidence="1">
    <location>
        <begin position="154"/>
        <end position="210"/>
    </location>
</feature>
<protein>
    <submittedName>
        <fullName evidence="2">Minor tail protein</fullName>
    </submittedName>
</protein>
<accession>A0A8S5QTM2</accession>
<reference evidence="2" key="1">
    <citation type="journal article" date="2021" name="Proc. Natl. Acad. Sci. U.S.A.">
        <title>A Catalog of Tens of Thousands of Viruses from Human Metagenomes Reveals Hidden Associations with Chronic Diseases.</title>
        <authorList>
            <person name="Tisza M.J."/>
            <person name="Buck C.B."/>
        </authorList>
    </citation>
    <scope>NUCLEOTIDE SEQUENCE</scope>
    <source>
        <strain evidence="2">CtfRs3</strain>
    </source>
</reference>
<evidence type="ECO:0000256" key="1">
    <source>
        <dbReference type="SAM" id="Coils"/>
    </source>
</evidence>